<dbReference type="GO" id="GO:0000105">
    <property type="term" value="P:L-histidine biosynthetic process"/>
    <property type="evidence" value="ECO:0007669"/>
    <property type="project" value="UniProtKB-UniPathway"/>
</dbReference>
<evidence type="ECO:0000313" key="13">
    <source>
        <dbReference type="EMBL" id="GBF88110.1"/>
    </source>
</evidence>
<comment type="caution">
    <text evidence="13">The sequence shown here is derived from an EMBL/GenBank/DDBJ whole genome shotgun (WGS) entry which is preliminary data.</text>
</comment>
<dbReference type="Pfam" id="PF00977">
    <property type="entry name" value="His_biosynth"/>
    <property type="match status" value="2"/>
</dbReference>
<dbReference type="SUPFAM" id="SSF52317">
    <property type="entry name" value="Class I glutamine amidotransferase-like"/>
    <property type="match status" value="1"/>
</dbReference>
<evidence type="ECO:0000256" key="11">
    <source>
        <dbReference type="SAM" id="MobiDB-lite"/>
    </source>
</evidence>
<proteinExistence type="inferred from homology"/>
<evidence type="ECO:0000256" key="2">
    <source>
        <dbReference type="ARBA" id="ARBA00011152"/>
    </source>
</evidence>
<evidence type="ECO:0000256" key="7">
    <source>
        <dbReference type="ARBA" id="ARBA00023239"/>
    </source>
</evidence>
<dbReference type="InParanoid" id="A0A2V0NRC0"/>
<gene>
    <name evidence="13" type="ORF">Rsub_00822</name>
</gene>
<dbReference type="InterPro" id="IPR029062">
    <property type="entry name" value="Class_I_gatase-like"/>
</dbReference>
<keyword evidence="3 10" id="KW-0028">Amino-acid biosynthesis</keyword>
<feature type="region of interest" description="Disordered" evidence="11">
    <location>
        <begin position="1"/>
        <end position="29"/>
    </location>
</feature>
<evidence type="ECO:0000256" key="6">
    <source>
        <dbReference type="ARBA" id="ARBA00023102"/>
    </source>
</evidence>
<feature type="domain" description="Glutamine amidotransferase" evidence="12">
    <location>
        <begin position="47"/>
        <end position="243"/>
    </location>
</feature>
<protein>
    <submittedName>
        <fullName evidence="13">Imidazole glycerol phosphate synthase, chloroplastic</fullName>
    </submittedName>
</protein>
<organism evidence="13 14">
    <name type="scientific">Raphidocelis subcapitata</name>
    <dbReference type="NCBI Taxonomy" id="307507"/>
    <lineage>
        <taxon>Eukaryota</taxon>
        <taxon>Viridiplantae</taxon>
        <taxon>Chlorophyta</taxon>
        <taxon>core chlorophytes</taxon>
        <taxon>Chlorophyceae</taxon>
        <taxon>CS clade</taxon>
        <taxon>Sphaeropleales</taxon>
        <taxon>Selenastraceae</taxon>
        <taxon>Raphidocelis</taxon>
    </lineage>
</organism>
<dbReference type="Pfam" id="PF00117">
    <property type="entry name" value="GATase"/>
    <property type="match status" value="1"/>
</dbReference>
<accession>A0A2V0NRC0</accession>
<evidence type="ECO:0000256" key="4">
    <source>
        <dbReference type="ARBA" id="ARBA00022801"/>
    </source>
</evidence>
<comment type="catalytic activity">
    <reaction evidence="9">
        <text>L-glutamine + H2O = L-glutamate + NH4(+)</text>
        <dbReference type="Rhea" id="RHEA:15889"/>
        <dbReference type="ChEBI" id="CHEBI:15377"/>
        <dbReference type="ChEBI" id="CHEBI:28938"/>
        <dbReference type="ChEBI" id="CHEBI:29985"/>
        <dbReference type="ChEBI" id="CHEBI:58359"/>
        <dbReference type="EC" id="3.5.1.2"/>
    </reaction>
</comment>
<evidence type="ECO:0000256" key="8">
    <source>
        <dbReference type="ARBA" id="ARBA00047838"/>
    </source>
</evidence>
<evidence type="ECO:0000313" key="14">
    <source>
        <dbReference type="Proteomes" id="UP000247498"/>
    </source>
</evidence>
<keyword evidence="7" id="KW-0456">Lyase</keyword>
<comment type="pathway">
    <text evidence="1">Amino-acid biosynthesis; L-histidine biosynthesis; L-histidine from 5-phospho-alpha-D-ribose 1-diphosphate: step 5/9.</text>
</comment>
<dbReference type="InterPro" id="IPR006062">
    <property type="entry name" value="His_biosynth"/>
</dbReference>
<evidence type="ECO:0000256" key="5">
    <source>
        <dbReference type="ARBA" id="ARBA00022962"/>
    </source>
</evidence>
<dbReference type="PANTHER" id="PTHR42701">
    <property type="entry name" value="IMIDAZOLE GLYCEROL PHOSPHATE SYNTHASE SUBUNIT HISH"/>
    <property type="match status" value="1"/>
</dbReference>
<dbReference type="PROSITE" id="PS51273">
    <property type="entry name" value="GATASE_TYPE_1"/>
    <property type="match status" value="1"/>
</dbReference>
<keyword evidence="4" id="KW-0378">Hydrolase</keyword>
<dbReference type="SUPFAM" id="SSF51366">
    <property type="entry name" value="Ribulose-phoshate binding barrel"/>
    <property type="match status" value="1"/>
</dbReference>
<evidence type="ECO:0000256" key="9">
    <source>
        <dbReference type="ARBA" id="ARBA00049534"/>
    </source>
</evidence>
<evidence type="ECO:0000259" key="12">
    <source>
        <dbReference type="Pfam" id="PF00117"/>
    </source>
</evidence>
<dbReference type="OrthoDB" id="10254903at2759"/>
<evidence type="ECO:0000256" key="1">
    <source>
        <dbReference type="ARBA" id="ARBA00005091"/>
    </source>
</evidence>
<dbReference type="STRING" id="307507.A0A2V0NRC0"/>
<sequence>MQQRLRPGAPCMSSGTGGQAAARPGPRAASRRRAVAAAASSAKEVTLLDYGAGNIRSVRNAIKRLGYTIKDVEKPSDIAAASRLVFPGVGAFGQAMGILKERDLVKPLVDYIHGGKPFFGICLGLQLLFDGSDESGGHEGLGVIPGRVAHFGPGLGLPVPHIGWNTLEQRRGSALLGGVGAGERVYFVHSYRAMPTPANEDWVLSTTSYGEDFVSAVLKGNAMACQFHPEKSGATGLRILRSFLDPQPASDGARAAASDGSRGLAKRVIACLDVRSNDTGDLVVTKGDQYDVREKEGEREVRNLGKPVDLAARYFEEGADEVAFLNITGFRDCPLSDLPMLGAASERVFVPMTVGGGIRAFASGGRQYSALEGFDLHLVDAVSKAVNIPVIASSGAGAPKHFTEVFQSTGAAAALAAGIFHRREVGIDQVKRHMEDNGVPARL</sequence>
<dbReference type="InterPro" id="IPR011060">
    <property type="entry name" value="RibuloseP-bd_barrel"/>
</dbReference>
<dbReference type="FunCoup" id="A0A2V0NRC0">
    <property type="interactions" value="1041"/>
</dbReference>
<comment type="catalytic activity">
    <reaction evidence="8">
        <text>5-[(5-phospho-1-deoxy-D-ribulos-1-ylimino)methylamino]-1-(5-phospho-beta-D-ribosyl)imidazole-4-carboxamide + L-glutamine = D-erythro-1-(imidazol-4-yl)glycerol 3-phosphate + 5-amino-1-(5-phospho-beta-D-ribosyl)imidazole-4-carboxamide + L-glutamate + H(+)</text>
        <dbReference type="Rhea" id="RHEA:24793"/>
        <dbReference type="ChEBI" id="CHEBI:15378"/>
        <dbReference type="ChEBI" id="CHEBI:29985"/>
        <dbReference type="ChEBI" id="CHEBI:58278"/>
        <dbReference type="ChEBI" id="CHEBI:58359"/>
        <dbReference type="ChEBI" id="CHEBI:58475"/>
        <dbReference type="ChEBI" id="CHEBI:58525"/>
        <dbReference type="EC" id="4.3.2.10"/>
    </reaction>
</comment>
<dbReference type="UniPathway" id="UPA00031">
    <property type="reaction ID" value="UER00010"/>
</dbReference>
<evidence type="ECO:0000256" key="10">
    <source>
        <dbReference type="RuleBase" id="RU003657"/>
    </source>
</evidence>
<dbReference type="AlphaFoldDB" id="A0A2V0NRC0"/>
<name>A0A2V0NRC0_9CHLO</name>
<dbReference type="GO" id="GO:0016829">
    <property type="term" value="F:lyase activity"/>
    <property type="evidence" value="ECO:0007669"/>
    <property type="project" value="UniProtKB-KW"/>
</dbReference>
<comment type="similarity">
    <text evidence="10">Belongs to the HisA/HisF family.</text>
</comment>
<dbReference type="PANTHER" id="PTHR42701:SF1">
    <property type="entry name" value="IMIDAZOLE GLYCEROL PHOSPHATE SYNTHASE SUBUNIT HISH"/>
    <property type="match status" value="1"/>
</dbReference>
<dbReference type="HAMAP" id="MF_00278">
    <property type="entry name" value="HisH"/>
    <property type="match status" value="1"/>
</dbReference>
<dbReference type="InterPro" id="IPR010139">
    <property type="entry name" value="Imidazole-glycPsynth_HisH"/>
</dbReference>
<dbReference type="CDD" id="cd01748">
    <property type="entry name" value="GATase1_IGP_Synthase"/>
    <property type="match status" value="1"/>
</dbReference>
<dbReference type="Proteomes" id="UP000247498">
    <property type="component" value="Unassembled WGS sequence"/>
</dbReference>
<keyword evidence="14" id="KW-1185">Reference proteome</keyword>
<dbReference type="GO" id="GO:0000107">
    <property type="term" value="F:imidazoleglycerol-phosphate synthase activity"/>
    <property type="evidence" value="ECO:0007669"/>
    <property type="project" value="TreeGrafter"/>
</dbReference>
<dbReference type="Gene3D" id="3.20.20.70">
    <property type="entry name" value="Aldolase class I"/>
    <property type="match status" value="2"/>
</dbReference>
<keyword evidence="5" id="KW-0315">Glutamine amidotransferase</keyword>
<dbReference type="Gene3D" id="3.40.50.880">
    <property type="match status" value="1"/>
</dbReference>
<dbReference type="InterPro" id="IPR013785">
    <property type="entry name" value="Aldolase_TIM"/>
</dbReference>
<dbReference type="GO" id="GO:0004359">
    <property type="term" value="F:glutaminase activity"/>
    <property type="evidence" value="ECO:0007669"/>
    <property type="project" value="UniProtKB-EC"/>
</dbReference>
<dbReference type="InterPro" id="IPR017926">
    <property type="entry name" value="GATASE"/>
</dbReference>
<reference evidence="13 14" key="1">
    <citation type="journal article" date="2018" name="Sci. Rep.">
        <title>Raphidocelis subcapitata (=Pseudokirchneriella subcapitata) provides an insight into genome evolution and environmental adaptations in the Sphaeropleales.</title>
        <authorList>
            <person name="Suzuki S."/>
            <person name="Yamaguchi H."/>
            <person name="Nakajima N."/>
            <person name="Kawachi M."/>
        </authorList>
    </citation>
    <scope>NUCLEOTIDE SEQUENCE [LARGE SCALE GENOMIC DNA]</scope>
    <source>
        <strain evidence="13 14">NIES-35</strain>
    </source>
</reference>
<dbReference type="EMBL" id="BDRX01000003">
    <property type="protein sequence ID" value="GBF88110.1"/>
    <property type="molecule type" value="Genomic_DNA"/>
</dbReference>
<evidence type="ECO:0000256" key="3">
    <source>
        <dbReference type="ARBA" id="ARBA00022605"/>
    </source>
</evidence>
<dbReference type="NCBIfam" id="TIGR01855">
    <property type="entry name" value="IMP_synth_hisH"/>
    <property type="match status" value="1"/>
</dbReference>
<comment type="subunit">
    <text evidence="2">Heterodimer of HisH and HisF.</text>
</comment>
<keyword evidence="6 10" id="KW-0368">Histidine biosynthesis</keyword>